<feature type="compositionally biased region" description="Basic and acidic residues" evidence="1">
    <location>
        <begin position="120"/>
        <end position="129"/>
    </location>
</feature>
<dbReference type="Proteomes" id="UP000053424">
    <property type="component" value="Unassembled WGS sequence"/>
</dbReference>
<evidence type="ECO:0000256" key="1">
    <source>
        <dbReference type="SAM" id="MobiDB-lite"/>
    </source>
</evidence>
<reference evidence="3 4" key="1">
    <citation type="submission" date="2014-04" db="EMBL/GenBank/DDBJ databases">
        <authorList>
            <consortium name="DOE Joint Genome Institute"/>
            <person name="Kuo A."/>
            <person name="Gay G."/>
            <person name="Dore J."/>
            <person name="Kohler A."/>
            <person name="Nagy L.G."/>
            <person name="Floudas D."/>
            <person name="Copeland A."/>
            <person name="Barry K.W."/>
            <person name="Cichocki N."/>
            <person name="Veneault-Fourrey C."/>
            <person name="LaButti K."/>
            <person name="Lindquist E.A."/>
            <person name="Lipzen A."/>
            <person name="Lundell T."/>
            <person name="Morin E."/>
            <person name="Murat C."/>
            <person name="Sun H."/>
            <person name="Tunlid A."/>
            <person name="Henrissat B."/>
            <person name="Grigoriev I.V."/>
            <person name="Hibbett D.S."/>
            <person name="Martin F."/>
            <person name="Nordberg H.P."/>
            <person name="Cantor M.N."/>
            <person name="Hua S.X."/>
        </authorList>
    </citation>
    <scope>NUCLEOTIDE SEQUENCE [LARGE SCALE GENOMIC DNA]</scope>
    <source>
        <strain evidence="4">h7</strain>
    </source>
</reference>
<keyword evidence="2" id="KW-1133">Transmembrane helix</keyword>
<organism evidence="3 4">
    <name type="scientific">Hebeloma cylindrosporum</name>
    <dbReference type="NCBI Taxonomy" id="76867"/>
    <lineage>
        <taxon>Eukaryota</taxon>
        <taxon>Fungi</taxon>
        <taxon>Dikarya</taxon>
        <taxon>Basidiomycota</taxon>
        <taxon>Agaricomycotina</taxon>
        <taxon>Agaricomycetes</taxon>
        <taxon>Agaricomycetidae</taxon>
        <taxon>Agaricales</taxon>
        <taxon>Agaricineae</taxon>
        <taxon>Hymenogastraceae</taxon>
        <taxon>Hebeloma</taxon>
    </lineage>
</organism>
<keyword evidence="2" id="KW-0812">Transmembrane</keyword>
<dbReference type="EMBL" id="KN831778">
    <property type="protein sequence ID" value="KIM42291.1"/>
    <property type="molecule type" value="Genomic_DNA"/>
</dbReference>
<proteinExistence type="predicted"/>
<evidence type="ECO:0000313" key="3">
    <source>
        <dbReference type="EMBL" id="KIM42291.1"/>
    </source>
</evidence>
<name>A0A0C3CF95_HEBCY</name>
<reference evidence="4" key="2">
    <citation type="submission" date="2015-01" db="EMBL/GenBank/DDBJ databases">
        <title>Evolutionary Origins and Diversification of the Mycorrhizal Mutualists.</title>
        <authorList>
            <consortium name="DOE Joint Genome Institute"/>
            <consortium name="Mycorrhizal Genomics Consortium"/>
            <person name="Kohler A."/>
            <person name="Kuo A."/>
            <person name="Nagy L.G."/>
            <person name="Floudas D."/>
            <person name="Copeland A."/>
            <person name="Barry K.W."/>
            <person name="Cichocki N."/>
            <person name="Veneault-Fourrey C."/>
            <person name="LaButti K."/>
            <person name="Lindquist E.A."/>
            <person name="Lipzen A."/>
            <person name="Lundell T."/>
            <person name="Morin E."/>
            <person name="Murat C."/>
            <person name="Riley R."/>
            <person name="Ohm R."/>
            <person name="Sun H."/>
            <person name="Tunlid A."/>
            <person name="Henrissat B."/>
            <person name="Grigoriev I.V."/>
            <person name="Hibbett D.S."/>
            <person name="Martin F."/>
        </authorList>
    </citation>
    <scope>NUCLEOTIDE SEQUENCE [LARGE SCALE GENOMIC DNA]</scope>
    <source>
        <strain evidence="4">h7</strain>
    </source>
</reference>
<keyword evidence="2" id="KW-0472">Membrane</keyword>
<gene>
    <name evidence="3" type="ORF">M413DRAFT_444719</name>
</gene>
<protein>
    <submittedName>
        <fullName evidence="3">Uncharacterized protein</fullName>
    </submittedName>
</protein>
<dbReference type="OrthoDB" id="3260758at2759"/>
<sequence length="166" mass="18467">MPSSMSRTDDLPSLLWITIPPVVLLSAYFVRKWYLARRLKLYGIGKGAPGFQTNVRQVRVTPEIAARIRKGEDVSPAEIEAASRAADEREALEASNSNNKKTANLSPSSNPFPGGLPRGVIEERDDRHLINSGKTNNVKKEEDSSSANEWLPESITKPSKRRKGRR</sequence>
<feature type="compositionally biased region" description="Polar residues" evidence="1">
    <location>
        <begin position="96"/>
        <end position="111"/>
    </location>
</feature>
<dbReference type="AlphaFoldDB" id="A0A0C3CF95"/>
<feature type="transmembrane region" description="Helical" evidence="2">
    <location>
        <begin position="12"/>
        <end position="30"/>
    </location>
</feature>
<accession>A0A0C3CF95</accession>
<feature type="region of interest" description="Disordered" evidence="1">
    <location>
        <begin position="71"/>
        <end position="166"/>
    </location>
</feature>
<evidence type="ECO:0000313" key="4">
    <source>
        <dbReference type="Proteomes" id="UP000053424"/>
    </source>
</evidence>
<keyword evidence="4" id="KW-1185">Reference proteome</keyword>
<dbReference type="HOGENOM" id="CLU_140534_0_0_1"/>
<evidence type="ECO:0000256" key="2">
    <source>
        <dbReference type="SAM" id="Phobius"/>
    </source>
</evidence>